<dbReference type="GO" id="GO:0005737">
    <property type="term" value="C:cytoplasm"/>
    <property type="evidence" value="ECO:0007669"/>
    <property type="project" value="UniProtKB-SubCell"/>
</dbReference>
<evidence type="ECO:0000313" key="13">
    <source>
        <dbReference type="EMBL" id="CAH0370015.1"/>
    </source>
</evidence>
<keyword evidence="6" id="KW-0378">Hydrolase</keyword>
<evidence type="ECO:0000256" key="5">
    <source>
        <dbReference type="ARBA" id="ARBA00022723"/>
    </source>
</evidence>
<feature type="binding site" evidence="10">
    <location>
        <position position="353"/>
    </location>
    <ligand>
        <name>Zn(2+)</name>
        <dbReference type="ChEBI" id="CHEBI:29105"/>
        <note>catalytic</note>
    </ligand>
</feature>
<evidence type="ECO:0000256" key="7">
    <source>
        <dbReference type="ARBA" id="ARBA00022833"/>
    </source>
</evidence>
<dbReference type="SUPFAM" id="SSF48371">
    <property type="entry name" value="ARM repeat"/>
    <property type="match status" value="1"/>
</dbReference>
<evidence type="ECO:0000256" key="10">
    <source>
        <dbReference type="PIRSR" id="PIRSR634015-3"/>
    </source>
</evidence>
<comment type="subcellular location">
    <subcellularLocation>
        <location evidence="1">Cytoplasm</location>
    </subcellularLocation>
</comment>
<dbReference type="GO" id="GO:0070006">
    <property type="term" value="F:metalloaminopeptidase activity"/>
    <property type="evidence" value="ECO:0007669"/>
    <property type="project" value="TreeGrafter"/>
</dbReference>
<dbReference type="Gene3D" id="1.25.40.320">
    <property type="entry name" value="Peptidase M1, leukotriene A4 hydrolase/aminopeptidase C-terminal domain"/>
    <property type="match status" value="1"/>
</dbReference>
<dbReference type="InterPro" id="IPR016024">
    <property type="entry name" value="ARM-type_fold"/>
</dbReference>
<gene>
    <name evidence="12" type="ORF">PCAL00307_LOCUS22339</name>
    <name evidence="13" type="ORF">PECAL_2P31630</name>
</gene>
<feature type="domain" description="Peptidase M1 leukotriene A4 hydrolase/aminopeptidase C-terminal" evidence="11">
    <location>
        <begin position="514"/>
        <end position="654"/>
    </location>
</feature>
<reference evidence="12" key="1">
    <citation type="submission" date="2021-01" db="EMBL/GenBank/DDBJ databases">
        <authorList>
            <person name="Corre E."/>
            <person name="Pelletier E."/>
            <person name="Niang G."/>
            <person name="Scheremetjew M."/>
            <person name="Finn R."/>
            <person name="Kale V."/>
            <person name="Holt S."/>
            <person name="Cochrane G."/>
            <person name="Meng A."/>
            <person name="Brown T."/>
            <person name="Cohen L."/>
        </authorList>
    </citation>
    <scope>NUCLEOTIDE SEQUENCE</scope>
    <source>
        <strain evidence="12">CCMP1756</strain>
    </source>
</reference>
<dbReference type="Gene3D" id="3.30.2010.30">
    <property type="match status" value="1"/>
</dbReference>
<dbReference type="InterPro" id="IPR042097">
    <property type="entry name" value="Aminopeptidase_N-like_N_sf"/>
</dbReference>
<dbReference type="Pfam" id="PF01433">
    <property type="entry name" value="Peptidase_M1"/>
    <property type="match status" value="1"/>
</dbReference>
<dbReference type="AlphaFoldDB" id="A0A7S4A8F2"/>
<dbReference type="Proteomes" id="UP000789595">
    <property type="component" value="Unassembled WGS sequence"/>
</dbReference>
<keyword evidence="14" id="KW-1185">Reference proteome</keyword>
<evidence type="ECO:0000256" key="9">
    <source>
        <dbReference type="PIRSR" id="PIRSR634015-1"/>
    </source>
</evidence>
<keyword evidence="5 10" id="KW-0479">Metal-binding</keyword>
<dbReference type="EMBL" id="CAKKNE010000002">
    <property type="protein sequence ID" value="CAH0370015.1"/>
    <property type="molecule type" value="Genomic_DNA"/>
</dbReference>
<evidence type="ECO:0000313" key="12">
    <source>
        <dbReference type="EMBL" id="CAE0706888.1"/>
    </source>
</evidence>
<feature type="active site" description="Proton acceptor" evidence="9">
    <location>
        <position position="331"/>
    </location>
</feature>
<comment type="cofactor">
    <cofactor evidence="10">
        <name>Zn(2+)</name>
        <dbReference type="ChEBI" id="CHEBI:29105"/>
    </cofactor>
    <text evidence="10">Binds 1 zinc ion per subunit.</text>
</comment>
<evidence type="ECO:0000256" key="3">
    <source>
        <dbReference type="ARBA" id="ARBA00022490"/>
    </source>
</evidence>
<evidence type="ECO:0000259" key="11">
    <source>
        <dbReference type="SMART" id="SM01263"/>
    </source>
</evidence>
<dbReference type="Gene3D" id="1.10.390.10">
    <property type="entry name" value="Neutral Protease Domain 2"/>
    <property type="match status" value="1"/>
</dbReference>
<dbReference type="InterPro" id="IPR034015">
    <property type="entry name" value="M1_LTA4H"/>
</dbReference>
<dbReference type="GO" id="GO:0008270">
    <property type="term" value="F:zinc ion binding"/>
    <property type="evidence" value="ECO:0007669"/>
    <property type="project" value="InterPro"/>
</dbReference>
<dbReference type="Pfam" id="PF17900">
    <property type="entry name" value="Peptidase_M1_N"/>
    <property type="match status" value="1"/>
</dbReference>
<dbReference type="SUPFAM" id="SSF63737">
    <property type="entry name" value="Leukotriene A4 hydrolase N-terminal domain"/>
    <property type="match status" value="1"/>
</dbReference>
<dbReference type="GO" id="GO:0006508">
    <property type="term" value="P:proteolysis"/>
    <property type="evidence" value="ECO:0007669"/>
    <property type="project" value="UniProtKB-KW"/>
</dbReference>
<dbReference type="InterPro" id="IPR045357">
    <property type="entry name" value="Aminopeptidase_N-like_N"/>
</dbReference>
<protein>
    <recommendedName>
        <fullName evidence="11">Peptidase M1 leukotriene A4 hydrolase/aminopeptidase C-terminal domain-containing protein</fullName>
    </recommendedName>
</protein>
<accession>A0A7S4A8F2</accession>
<evidence type="ECO:0000313" key="14">
    <source>
        <dbReference type="Proteomes" id="UP000789595"/>
    </source>
</evidence>
<keyword evidence="3" id="KW-0963">Cytoplasm</keyword>
<dbReference type="InterPro" id="IPR038502">
    <property type="entry name" value="M1_LTA-4_hydro/amino_C_sf"/>
</dbReference>
<dbReference type="PRINTS" id="PR00756">
    <property type="entry name" value="ALADIPTASE"/>
</dbReference>
<organism evidence="12">
    <name type="scientific">Pelagomonas calceolata</name>
    <dbReference type="NCBI Taxonomy" id="35677"/>
    <lineage>
        <taxon>Eukaryota</taxon>
        <taxon>Sar</taxon>
        <taxon>Stramenopiles</taxon>
        <taxon>Ochrophyta</taxon>
        <taxon>Pelagophyceae</taxon>
        <taxon>Pelagomonadales</taxon>
        <taxon>Pelagomonadaceae</taxon>
        <taxon>Pelagomonas</taxon>
    </lineage>
</organism>
<proteinExistence type="inferred from homology"/>
<dbReference type="PANTHER" id="PTHR45726">
    <property type="entry name" value="LEUKOTRIENE A-4 HYDROLASE"/>
    <property type="match status" value="1"/>
</dbReference>
<dbReference type="OrthoDB" id="79562at2759"/>
<sequence>MAAQLSAAEADKEIRDLMRALEDLKTQPQPCLPCFEPPALDLKDLEDGSSCFERDTYTIRHAVFDWTVDLEKRRIEGTVTLSATRCQTRSHHEPTQLRLDAHRAMTVESIRWRLMSLDFEKTRWGDVGDEIVVEMPDDFREGDVTITYGTTGGPASTWLRPKQGGPALYATGQCCANRALFPCFDIPSQRFTWAASIRVKDEYNVVAAAEKKGERVEGGWRVCRFEMATPVPSYLVAVAIGVLEKRDVGPRSTLYAHPSTMEAAEEELRGVPEKYLTAAETMFGPYAWGRFDVVVMPRAFARSSVAHPNLTFLAPSVIVGDGSLAYTVAHEVAATYFGALVTNASWAECFLNEGLATYASRRLTYEVDGAALADLEARVGRRLLEHEINLVQSEESGGLFSRLRVPINYGVDPDDTNTDVPYEKGFAFLCAMRDAVVDSFHPVRYSEDQKRAALDPFLESYVRAFAKKSIYAEDFVGHFVKVHKRAALQVDFPRWLDGAGVPPYEPETPACDASIAACEAAVDRIQTDGMRVGQLWRTWPTPQRAYLLDLLCGTPPEDDAAPPAQLYAFCRAAGLSDSRNGELTMRWALLVLRDRLELKDEDVERHLQLTARQKFVLPVFRALAALEPERAVNCLFKIGLGLEDRLRRKLDRVVEADPDTLADAKKKGVFAKLCEMHDKGLL</sequence>
<name>A0A7S4A8F2_9STRA</name>
<dbReference type="Gene3D" id="2.60.40.1730">
    <property type="entry name" value="tricorn interacting facor f3 domain"/>
    <property type="match status" value="1"/>
</dbReference>
<evidence type="ECO:0000256" key="8">
    <source>
        <dbReference type="ARBA" id="ARBA00023049"/>
    </source>
</evidence>
<dbReference type="SUPFAM" id="SSF55486">
    <property type="entry name" value="Metalloproteases ('zincins'), catalytic domain"/>
    <property type="match status" value="1"/>
</dbReference>
<keyword evidence="8" id="KW-0482">Metalloprotease</keyword>
<dbReference type="EMBL" id="HBIW01025888">
    <property type="protein sequence ID" value="CAE0706888.1"/>
    <property type="molecule type" value="Transcribed_RNA"/>
</dbReference>
<evidence type="ECO:0000256" key="6">
    <source>
        <dbReference type="ARBA" id="ARBA00022801"/>
    </source>
</evidence>
<feature type="binding site" evidence="10">
    <location>
        <position position="330"/>
    </location>
    <ligand>
        <name>Zn(2+)</name>
        <dbReference type="ChEBI" id="CHEBI:29105"/>
        <note>catalytic</note>
    </ligand>
</feature>
<dbReference type="InterPro" id="IPR027268">
    <property type="entry name" value="Peptidase_M4/M1_CTD_sf"/>
</dbReference>
<keyword evidence="4" id="KW-0645">Protease</keyword>
<evidence type="ECO:0000256" key="4">
    <source>
        <dbReference type="ARBA" id="ARBA00022670"/>
    </source>
</evidence>
<keyword evidence="7 10" id="KW-0862">Zinc</keyword>
<feature type="active site" description="Proton donor" evidence="9">
    <location>
        <position position="422"/>
    </location>
</feature>
<dbReference type="PANTHER" id="PTHR45726:SF3">
    <property type="entry name" value="LEUKOTRIENE A-4 HYDROLASE"/>
    <property type="match status" value="1"/>
</dbReference>
<comment type="similarity">
    <text evidence="2">Belongs to the peptidase M1 family.</text>
</comment>
<dbReference type="InterPro" id="IPR001930">
    <property type="entry name" value="Peptidase_M1"/>
</dbReference>
<evidence type="ECO:0000256" key="1">
    <source>
        <dbReference type="ARBA" id="ARBA00004496"/>
    </source>
</evidence>
<dbReference type="InterPro" id="IPR015211">
    <property type="entry name" value="Peptidase_M1_C"/>
</dbReference>
<dbReference type="InterPro" id="IPR014782">
    <property type="entry name" value="Peptidase_M1_dom"/>
</dbReference>
<reference evidence="13" key="2">
    <citation type="submission" date="2021-11" db="EMBL/GenBank/DDBJ databases">
        <authorList>
            <consortium name="Genoscope - CEA"/>
            <person name="William W."/>
        </authorList>
    </citation>
    <scope>NUCLEOTIDE SEQUENCE</scope>
</reference>
<dbReference type="Pfam" id="PF09127">
    <property type="entry name" value="Leuk-A4-hydro_C"/>
    <property type="match status" value="1"/>
</dbReference>
<dbReference type="SMART" id="SM01263">
    <property type="entry name" value="Leuk-A4-hydro_C"/>
    <property type="match status" value="1"/>
</dbReference>
<evidence type="ECO:0000256" key="2">
    <source>
        <dbReference type="ARBA" id="ARBA00010136"/>
    </source>
</evidence>